<keyword evidence="8" id="KW-1185">Reference proteome</keyword>
<sequence>MKGTLDRTKVILRHLPPSITESVLLEQVDSAFSGRYNWLSFRPGKSSQKNWSYSRAYVDFKRPEDVLEFAEFFNGHVFVSEKGAQFKAVVEYAPSQRVPKQFSKKDGREGTISKDPEYLEFLEFLEKPVENLPSAEIQLERREAERAGVSKDSPIVTPLMDFVRQKRAAKGASRCFFVSYLRQQFIICNLLVLIVFLSQRSLSNGKVSKRAGGLSGGSPSSASSRRGSEKRRGSTTVYVLRDSLKNASGKDKSAYILVSKRDDKQLSDKHATLASPVGTQISEEESGVSGITDAGKKKVLLLKGKEREFSHVAGSMLHQQDIASPITKILGSTPIKQNVGREGRIIRGVLLNKDARQSSRVQSEQQLQTPNLEKDRRPSRHSHAQLMLKDTNSSDDKVGSDLHGSEKPERRRRNKDRPDRGVWTLRRSDGSYASDESLSSSASQSAHIPLDSSVGAYGDTKVDLSNVRSMQPKTVRSARNSSFDGSSKHGSRCGAGADGSSVVSDGKPGKRGNASAYGSHEKQVWVQKSSSGNGQLDHNQSVFLSLVEGLNLLTGNALNVHLELVSREHGHLNFEHAVAIAVGCLGTHDLIAEGWVTYRGCRWYHYIIQLRTQLEL</sequence>
<organism evidence="7 8">
    <name type="scientific">Gossypium anomalum</name>
    <dbReference type="NCBI Taxonomy" id="47600"/>
    <lineage>
        <taxon>Eukaryota</taxon>
        <taxon>Viridiplantae</taxon>
        <taxon>Streptophyta</taxon>
        <taxon>Embryophyta</taxon>
        <taxon>Tracheophyta</taxon>
        <taxon>Spermatophyta</taxon>
        <taxon>Magnoliopsida</taxon>
        <taxon>eudicotyledons</taxon>
        <taxon>Gunneridae</taxon>
        <taxon>Pentapetalae</taxon>
        <taxon>rosids</taxon>
        <taxon>malvids</taxon>
        <taxon>Malvales</taxon>
        <taxon>Malvaceae</taxon>
        <taxon>Malvoideae</taxon>
        <taxon>Gossypium</taxon>
    </lineage>
</organism>
<dbReference type="InterPro" id="IPR035979">
    <property type="entry name" value="RBD_domain_sf"/>
</dbReference>
<dbReference type="Pfam" id="PF03467">
    <property type="entry name" value="Smg4_UPF3"/>
    <property type="match status" value="1"/>
</dbReference>
<feature type="compositionally biased region" description="Polar residues" evidence="5">
    <location>
        <begin position="466"/>
        <end position="485"/>
    </location>
</feature>
<protein>
    <recommendedName>
        <fullName evidence="6">UPF3 domain-containing protein</fullName>
    </recommendedName>
</protein>
<feature type="domain" description="UPF3" evidence="6">
    <location>
        <begin position="7"/>
        <end position="168"/>
    </location>
</feature>
<comment type="caution">
    <text evidence="7">The sequence shown here is derived from an EMBL/GenBank/DDBJ whole genome shotgun (WGS) entry which is preliminary data.</text>
</comment>
<keyword evidence="3" id="KW-0866">Nonsense-mediated mRNA decay</keyword>
<dbReference type="InterPro" id="IPR005120">
    <property type="entry name" value="UPF3_dom"/>
</dbReference>
<comment type="subcellular location">
    <subcellularLocation>
        <location evidence="1">Nucleus</location>
    </subcellularLocation>
</comment>
<evidence type="ECO:0000313" key="7">
    <source>
        <dbReference type="EMBL" id="KAG8474395.1"/>
    </source>
</evidence>
<evidence type="ECO:0000256" key="3">
    <source>
        <dbReference type="ARBA" id="ARBA00023161"/>
    </source>
</evidence>
<dbReference type="FunFam" id="3.30.70.330:FF:000255">
    <property type="entry name" value="Regulator of nonsense transcripts UPF3"/>
    <property type="match status" value="1"/>
</dbReference>
<dbReference type="CDD" id="cd12455">
    <property type="entry name" value="RRM_like_Smg4_UPF3"/>
    <property type="match status" value="1"/>
</dbReference>
<accession>A0A8J6CLA5</accession>
<evidence type="ECO:0000256" key="4">
    <source>
        <dbReference type="ARBA" id="ARBA00023242"/>
    </source>
</evidence>
<evidence type="ECO:0000256" key="1">
    <source>
        <dbReference type="ARBA" id="ARBA00004123"/>
    </source>
</evidence>
<dbReference type="SUPFAM" id="SSF54928">
    <property type="entry name" value="RNA-binding domain, RBD"/>
    <property type="match status" value="1"/>
</dbReference>
<feature type="compositionally biased region" description="Polar residues" evidence="5">
    <location>
        <begin position="358"/>
        <end position="371"/>
    </location>
</feature>
<evidence type="ECO:0000313" key="8">
    <source>
        <dbReference type="Proteomes" id="UP000701853"/>
    </source>
</evidence>
<dbReference type="InterPro" id="IPR039722">
    <property type="entry name" value="Upf3"/>
</dbReference>
<dbReference type="PANTHER" id="PTHR13112">
    <property type="entry name" value="UPF3 REGULATOR OF NONSENSE TRANSCRIPTS-LIKE PROTEIN"/>
    <property type="match status" value="1"/>
</dbReference>
<dbReference type="OrthoDB" id="18087at2759"/>
<dbReference type="AlphaFoldDB" id="A0A8J6CLA5"/>
<dbReference type="GO" id="GO:0000184">
    <property type="term" value="P:nuclear-transcribed mRNA catabolic process, nonsense-mediated decay"/>
    <property type="evidence" value="ECO:0007669"/>
    <property type="project" value="UniProtKB-KW"/>
</dbReference>
<dbReference type="PANTHER" id="PTHR13112:SF0">
    <property type="entry name" value="FI21285P1"/>
    <property type="match status" value="1"/>
</dbReference>
<dbReference type="GO" id="GO:0045727">
    <property type="term" value="P:positive regulation of translation"/>
    <property type="evidence" value="ECO:0007669"/>
    <property type="project" value="TreeGrafter"/>
</dbReference>
<dbReference type="InterPro" id="IPR012677">
    <property type="entry name" value="Nucleotide-bd_a/b_plait_sf"/>
</dbReference>
<feature type="region of interest" description="Disordered" evidence="5">
    <location>
        <begin position="206"/>
        <end position="235"/>
    </location>
</feature>
<dbReference type="GO" id="GO:0005737">
    <property type="term" value="C:cytoplasm"/>
    <property type="evidence" value="ECO:0007669"/>
    <property type="project" value="TreeGrafter"/>
</dbReference>
<dbReference type="Proteomes" id="UP000701853">
    <property type="component" value="Chromosome 12"/>
</dbReference>
<proteinExistence type="inferred from homology"/>
<gene>
    <name evidence="7" type="ORF">CXB51_034071</name>
</gene>
<comment type="similarity">
    <text evidence="2">Belongs to the RENT3 family.</text>
</comment>
<evidence type="ECO:0000256" key="5">
    <source>
        <dbReference type="SAM" id="MobiDB-lite"/>
    </source>
</evidence>
<feature type="region of interest" description="Disordered" evidence="5">
    <location>
        <begin position="355"/>
        <end position="523"/>
    </location>
</feature>
<dbReference type="GO" id="GO:0003729">
    <property type="term" value="F:mRNA binding"/>
    <property type="evidence" value="ECO:0007669"/>
    <property type="project" value="TreeGrafter"/>
</dbReference>
<dbReference type="GO" id="GO:0005730">
    <property type="term" value="C:nucleolus"/>
    <property type="evidence" value="ECO:0007669"/>
    <property type="project" value="TreeGrafter"/>
</dbReference>
<dbReference type="EMBL" id="JAHUZN010000012">
    <property type="protein sequence ID" value="KAG8474395.1"/>
    <property type="molecule type" value="Genomic_DNA"/>
</dbReference>
<evidence type="ECO:0000256" key="2">
    <source>
        <dbReference type="ARBA" id="ARBA00005991"/>
    </source>
</evidence>
<feature type="compositionally biased region" description="Basic and acidic residues" evidence="5">
    <location>
        <begin position="392"/>
        <end position="409"/>
    </location>
</feature>
<reference evidence="7 8" key="1">
    <citation type="journal article" date="2021" name="bioRxiv">
        <title>The Gossypium anomalum genome as a resource for cotton improvement and evolutionary analysis of hybrid incompatibility.</title>
        <authorList>
            <person name="Grover C.E."/>
            <person name="Yuan D."/>
            <person name="Arick M.A."/>
            <person name="Miller E.R."/>
            <person name="Hu G."/>
            <person name="Peterson D.G."/>
            <person name="Wendel J.F."/>
            <person name="Udall J.A."/>
        </authorList>
    </citation>
    <scope>NUCLEOTIDE SEQUENCE [LARGE SCALE GENOMIC DNA]</scope>
    <source>
        <strain evidence="7">JFW-Udall</strain>
        <tissue evidence="7">Leaf</tissue>
    </source>
</reference>
<evidence type="ECO:0000259" key="6">
    <source>
        <dbReference type="Pfam" id="PF03467"/>
    </source>
</evidence>
<feature type="compositionally biased region" description="Low complexity" evidence="5">
    <location>
        <begin position="430"/>
        <end position="446"/>
    </location>
</feature>
<dbReference type="Gene3D" id="3.30.70.330">
    <property type="match status" value="1"/>
</dbReference>
<name>A0A8J6CLA5_9ROSI</name>
<keyword evidence="4" id="KW-0539">Nucleus</keyword>